<evidence type="ECO:0000313" key="2">
    <source>
        <dbReference type="Proteomes" id="UP000199476"/>
    </source>
</evidence>
<keyword evidence="2" id="KW-1185">Reference proteome</keyword>
<dbReference type="RefSeq" id="WP_089757583.1">
    <property type="nucleotide sequence ID" value="NZ_FNGO01000001.1"/>
</dbReference>
<evidence type="ECO:0000313" key="1">
    <source>
        <dbReference type="EMBL" id="SDL07578.1"/>
    </source>
</evidence>
<organism evidence="1 2">
    <name type="scientific">Halarsenatibacter silvermanii</name>
    <dbReference type="NCBI Taxonomy" id="321763"/>
    <lineage>
        <taxon>Bacteria</taxon>
        <taxon>Bacillati</taxon>
        <taxon>Bacillota</taxon>
        <taxon>Clostridia</taxon>
        <taxon>Halanaerobiales</taxon>
        <taxon>Halarsenatibacteraceae</taxon>
        <taxon>Halarsenatibacter</taxon>
    </lineage>
</organism>
<dbReference type="Proteomes" id="UP000199476">
    <property type="component" value="Unassembled WGS sequence"/>
</dbReference>
<name>A0A1G9H3Q3_9FIRM</name>
<sequence>MPQQEDIQRALEATEIHHFPEKYLSTSEKTRLHYFVLTEPAYLEIYPEEGPETRIREGWITWEKPRLITPGYLLQADGFSDEAREALRMLAGEHPDMASIFYKMNYAQKIDEVRTMPQAIGETAARLEEEQSEADNFLTAIVSGLEELWDVSLMKFIQEYVMESAQENQVPEMESRGYLSRDEEGPPQVTRTLEGLPIAARDEIEKFFEKVEAGEAPPSELKKELDRWGVYKQYEDRFLKLFK</sequence>
<dbReference type="OrthoDB" id="149917at2"/>
<dbReference type="AlphaFoldDB" id="A0A1G9H3Q3"/>
<reference evidence="1 2" key="1">
    <citation type="submission" date="2016-10" db="EMBL/GenBank/DDBJ databases">
        <authorList>
            <person name="de Groot N.N."/>
        </authorList>
    </citation>
    <scope>NUCLEOTIDE SEQUENCE [LARGE SCALE GENOMIC DNA]</scope>
    <source>
        <strain evidence="1 2">SLAS-1</strain>
    </source>
</reference>
<gene>
    <name evidence="1" type="ORF">SAMN04488692_10192</name>
</gene>
<dbReference type="EMBL" id="FNGO01000001">
    <property type="protein sequence ID" value="SDL07578.1"/>
    <property type="molecule type" value="Genomic_DNA"/>
</dbReference>
<protein>
    <submittedName>
        <fullName evidence="1">Uncharacterized protein</fullName>
    </submittedName>
</protein>
<proteinExistence type="predicted"/>
<accession>A0A1G9H3Q3</accession>